<dbReference type="GO" id="GO:0005737">
    <property type="term" value="C:cytoplasm"/>
    <property type="evidence" value="ECO:0007669"/>
    <property type="project" value="TreeGrafter"/>
</dbReference>
<evidence type="ECO:0000259" key="6">
    <source>
        <dbReference type="SMART" id="SM01009"/>
    </source>
</evidence>
<evidence type="ECO:0000256" key="2">
    <source>
        <dbReference type="ARBA" id="ARBA00012000"/>
    </source>
</evidence>
<dbReference type="Gene3D" id="3.30.310.20">
    <property type="entry name" value="DNA-3-methyladenine glycosylase AlkA, N-terminal domain"/>
    <property type="match status" value="1"/>
</dbReference>
<dbReference type="PANTHER" id="PTHR43003">
    <property type="entry name" value="DNA-3-METHYLADENINE GLYCOSYLASE"/>
    <property type="match status" value="1"/>
</dbReference>
<dbReference type="CDD" id="cd00056">
    <property type="entry name" value="ENDO3c"/>
    <property type="match status" value="1"/>
</dbReference>
<feature type="domain" description="HhH-GPD" evidence="5">
    <location>
        <begin position="148"/>
        <end position="308"/>
    </location>
</feature>
<dbReference type="SUPFAM" id="SSF48150">
    <property type="entry name" value="DNA-glycosylase"/>
    <property type="match status" value="1"/>
</dbReference>
<keyword evidence="8" id="KW-1185">Reference proteome</keyword>
<feature type="domain" description="DNA-3-methyladenine glycosylase AlkA N-terminal" evidence="6">
    <location>
        <begin position="16"/>
        <end position="138"/>
    </location>
</feature>
<name>A0A1A9EYQ6_9GAMM</name>
<dbReference type="GO" id="GO:0032131">
    <property type="term" value="F:alkylated DNA binding"/>
    <property type="evidence" value="ECO:0007669"/>
    <property type="project" value="TreeGrafter"/>
</dbReference>
<accession>A0A1A9EYQ6</accession>
<dbReference type="GO" id="GO:0008725">
    <property type="term" value="F:DNA-3-methyladenine glycosylase activity"/>
    <property type="evidence" value="ECO:0007669"/>
    <property type="project" value="TreeGrafter"/>
</dbReference>
<dbReference type="OrthoDB" id="9811249at2"/>
<dbReference type="GO" id="GO:0006285">
    <property type="term" value="P:base-excision repair, AP site formation"/>
    <property type="evidence" value="ECO:0007669"/>
    <property type="project" value="TreeGrafter"/>
</dbReference>
<dbReference type="InterPro" id="IPR011257">
    <property type="entry name" value="DNA_glycosylase"/>
</dbReference>
<evidence type="ECO:0000256" key="3">
    <source>
        <dbReference type="ARBA" id="ARBA00022763"/>
    </source>
</evidence>
<dbReference type="STRING" id="1821621.A8C75_11445"/>
<dbReference type="SMART" id="SM00478">
    <property type="entry name" value="ENDO3c"/>
    <property type="match status" value="1"/>
</dbReference>
<gene>
    <name evidence="7" type="ORF">A8C75_11445</name>
</gene>
<reference evidence="7 8" key="2">
    <citation type="journal article" date="2018" name="Int. J. Syst. Evol. Microbiol.">
        <title>Marinobacterium aestuarii sp. nov., a benzene-degrading marine bacterium isolated from estuary sediment.</title>
        <authorList>
            <person name="Bae S.S."/>
            <person name="Jung J."/>
            <person name="Chung D."/>
            <person name="Baek K."/>
        </authorList>
    </citation>
    <scope>NUCLEOTIDE SEQUENCE [LARGE SCALE GENOMIC DNA]</scope>
    <source>
        <strain evidence="7 8">ST58-10</strain>
    </source>
</reference>
<dbReference type="Gene3D" id="1.10.340.30">
    <property type="entry name" value="Hypothetical protein, domain 2"/>
    <property type="match status" value="1"/>
</dbReference>
<comment type="catalytic activity">
    <reaction evidence="1">
        <text>Hydrolysis of alkylated DNA, releasing 3-methyladenine, 3-methylguanine, 7-methylguanine and 7-methyladenine.</text>
        <dbReference type="EC" id="3.2.2.21"/>
    </reaction>
</comment>
<dbReference type="InterPro" id="IPR037046">
    <property type="entry name" value="AlkA_N_sf"/>
</dbReference>
<dbReference type="InterPro" id="IPR010316">
    <property type="entry name" value="AlkA_N"/>
</dbReference>
<dbReference type="SMART" id="SM01009">
    <property type="entry name" value="AlkA_N"/>
    <property type="match status" value="1"/>
</dbReference>
<reference evidence="8" key="1">
    <citation type="submission" date="2016-05" db="EMBL/GenBank/DDBJ databases">
        <authorList>
            <person name="Baek K."/>
            <person name="Yang S.-J."/>
        </authorList>
    </citation>
    <scope>NUCLEOTIDE SEQUENCE [LARGE SCALE GENOMIC DNA]</scope>
    <source>
        <strain evidence="8">ST58-10</strain>
    </source>
</reference>
<dbReference type="EMBL" id="CP015839">
    <property type="protein sequence ID" value="ANG63025.1"/>
    <property type="molecule type" value="Genomic_DNA"/>
</dbReference>
<dbReference type="Pfam" id="PF00730">
    <property type="entry name" value="HhH-GPD"/>
    <property type="match status" value="1"/>
</dbReference>
<dbReference type="GO" id="GO:0032993">
    <property type="term" value="C:protein-DNA complex"/>
    <property type="evidence" value="ECO:0007669"/>
    <property type="project" value="TreeGrafter"/>
</dbReference>
<dbReference type="EC" id="3.2.2.21" evidence="2"/>
<dbReference type="Proteomes" id="UP000078070">
    <property type="component" value="Chromosome"/>
</dbReference>
<keyword evidence="4" id="KW-0234">DNA repair</keyword>
<dbReference type="AlphaFoldDB" id="A0A1A9EYQ6"/>
<dbReference type="PANTHER" id="PTHR43003:SF13">
    <property type="entry name" value="DNA-3-METHYLADENINE GLYCOSYLASE 2"/>
    <property type="match status" value="1"/>
</dbReference>
<dbReference type="InterPro" id="IPR003265">
    <property type="entry name" value="HhH-GPD_domain"/>
</dbReference>
<sequence>MPSPFPAVAGTLLHCRIELPANYRLADFLAFHRRDSQDVAERVTSDSLTKGLRWENSAACLHIRFKDKAAEVQLDIDGGGNPAVSESPLSTTLLEHRARLMLGLTQPVEEFEQQYRGHCQLGALIRSVPGLRIPLAASPFEALSWAIIGQQISVQAAVSIRRRLIQAAGQQHSSGLWCYPDARQTSNLSDAGLGAAGLSAAKVRTFRALCEALESGLLQLDAKGCNAEQLGAQLLQIKGIGPWTVNYALMRGFGWPDGSLHGDVAVRRSLQALLAMADKPTERQTQDWLADFSPWRALVAAHLWALDARVATDLAGR</sequence>
<keyword evidence="3" id="KW-0227">DNA damage</keyword>
<proteinExistence type="predicted"/>
<dbReference type="KEGG" id="mars:A8C75_11445"/>
<dbReference type="GO" id="GO:0006307">
    <property type="term" value="P:DNA alkylation repair"/>
    <property type="evidence" value="ECO:0007669"/>
    <property type="project" value="TreeGrafter"/>
</dbReference>
<evidence type="ECO:0000256" key="4">
    <source>
        <dbReference type="ARBA" id="ARBA00023204"/>
    </source>
</evidence>
<dbReference type="RefSeq" id="WP_067382187.1">
    <property type="nucleotide sequence ID" value="NZ_CP015839.1"/>
</dbReference>
<organism evidence="7 8">
    <name type="scientific">Marinobacterium aestuarii</name>
    <dbReference type="NCBI Taxonomy" id="1821621"/>
    <lineage>
        <taxon>Bacteria</taxon>
        <taxon>Pseudomonadati</taxon>
        <taxon>Pseudomonadota</taxon>
        <taxon>Gammaproteobacteria</taxon>
        <taxon>Oceanospirillales</taxon>
        <taxon>Oceanospirillaceae</taxon>
        <taxon>Marinobacterium</taxon>
    </lineage>
</organism>
<dbReference type="GO" id="GO:0043916">
    <property type="term" value="F:DNA-7-methylguanine glycosylase activity"/>
    <property type="evidence" value="ECO:0007669"/>
    <property type="project" value="TreeGrafter"/>
</dbReference>
<evidence type="ECO:0000259" key="5">
    <source>
        <dbReference type="SMART" id="SM00478"/>
    </source>
</evidence>
<evidence type="ECO:0000256" key="1">
    <source>
        <dbReference type="ARBA" id="ARBA00000086"/>
    </source>
</evidence>
<evidence type="ECO:0000313" key="7">
    <source>
        <dbReference type="EMBL" id="ANG63025.1"/>
    </source>
</evidence>
<dbReference type="InterPro" id="IPR051912">
    <property type="entry name" value="Alkylbase_DNA_Glycosylase/TA"/>
</dbReference>
<evidence type="ECO:0000313" key="8">
    <source>
        <dbReference type="Proteomes" id="UP000078070"/>
    </source>
</evidence>
<protein>
    <recommendedName>
        <fullName evidence="2">DNA-3-methyladenine glycosylase II</fullName>
        <ecNumber evidence="2">3.2.2.21</ecNumber>
    </recommendedName>
</protein>